<sequence length="70" mass="8193">KASNEKDSTSFWRTITGLLGQERIGPICTVEPQEWMKYFQTFFYDDKAQHNDPSAYSENSPYWPPVSIEE</sequence>
<feature type="non-terminal residue" evidence="2">
    <location>
        <position position="1"/>
    </location>
</feature>
<proteinExistence type="predicted"/>
<reference evidence="2" key="1">
    <citation type="submission" date="2022-12" db="EMBL/GenBank/DDBJ databases">
        <authorList>
            <person name="Alioto T."/>
            <person name="Alioto T."/>
            <person name="Gomez Garrido J."/>
        </authorList>
    </citation>
    <scope>NUCLEOTIDE SEQUENCE</scope>
</reference>
<feature type="region of interest" description="Disordered" evidence="1">
    <location>
        <begin position="50"/>
        <end position="70"/>
    </location>
</feature>
<evidence type="ECO:0000256" key="1">
    <source>
        <dbReference type="SAM" id="MobiDB-lite"/>
    </source>
</evidence>
<accession>A0AA35QQW5</accession>
<protein>
    <submittedName>
        <fullName evidence="2">Uncharacterized protein</fullName>
    </submittedName>
</protein>
<name>A0AA35QQW5_9SAUR</name>
<dbReference type="AlphaFoldDB" id="A0AA35QQW5"/>
<organism evidence="2 3">
    <name type="scientific">Podarcis lilfordi</name>
    <name type="common">Lilford's wall lizard</name>
    <dbReference type="NCBI Taxonomy" id="74358"/>
    <lineage>
        <taxon>Eukaryota</taxon>
        <taxon>Metazoa</taxon>
        <taxon>Chordata</taxon>
        <taxon>Craniata</taxon>
        <taxon>Vertebrata</taxon>
        <taxon>Euteleostomi</taxon>
        <taxon>Lepidosauria</taxon>
        <taxon>Squamata</taxon>
        <taxon>Bifurcata</taxon>
        <taxon>Unidentata</taxon>
        <taxon>Episquamata</taxon>
        <taxon>Laterata</taxon>
        <taxon>Lacertibaenia</taxon>
        <taxon>Lacertidae</taxon>
        <taxon>Podarcis</taxon>
    </lineage>
</organism>
<evidence type="ECO:0000313" key="3">
    <source>
        <dbReference type="Proteomes" id="UP001178461"/>
    </source>
</evidence>
<keyword evidence="3" id="KW-1185">Reference proteome</keyword>
<gene>
    <name evidence="2" type="ORF">PODLI_1B002760</name>
</gene>
<feature type="compositionally biased region" description="Polar residues" evidence="1">
    <location>
        <begin position="51"/>
        <end position="60"/>
    </location>
</feature>
<feature type="non-terminal residue" evidence="2">
    <location>
        <position position="70"/>
    </location>
</feature>
<comment type="caution">
    <text evidence="2">The sequence shown here is derived from an EMBL/GenBank/DDBJ whole genome shotgun (WGS) entry which is preliminary data.</text>
</comment>
<evidence type="ECO:0000313" key="2">
    <source>
        <dbReference type="EMBL" id="CAI7935499.1"/>
    </source>
</evidence>
<dbReference type="Proteomes" id="UP001178461">
    <property type="component" value="Unassembled WGS sequence"/>
</dbReference>
<dbReference type="EMBL" id="CANTUW010000974">
    <property type="protein sequence ID" value="CAI7935499.1"/>
    <property type="molecule type" value="Genomic_DNA"/>
</dbReference>